<evidence type="ECO:0000313" key="2">
    <source>
        <dbReference type="EMBL" id="EGO24546.1"/>
    </source>
</evidence>
<proteinExistence type="predicted"/>
<dbReference type="Proteomes" id="UP000008064">
    <property type="component" value="Unassembled WGS sequence"/>
</dbReference>
<dbReference type="HOGENOM" id="CLU_720740_0_0_1"/>
<feature type="non-terminal residue" evidence="2">
    <location>
        <position position="384"/>
    </location>
</feature>
<gene>
    <name evidence="2" type="ORF">SERLADRAFT_468032</name>
</gene>
<protein>
    <submittedName>
        <fullName evidence="2">Uncharacterized protein</fullName>
    </submittedName>
</protein>
<organism>
    <name type="scientific">Serpula lacrymans var. lacrymans (strain S7.9)</name>
    <name type="common">Dry rot fungus</name>
    <dbReference type="NCBI Taxonomy" id="578457"/>
    <lineage>
        <taxon>Eukaryota</taxon>
        <taxon>Fungi</taxon>
        <taxon>Dikarya</taxon>
        <taxon>Basidiomycota</taxon>
        <taxon>Agaricomycotina</taxon>
        <taxon>Agaricomycetes</taxon>
        <taxon>Agaricomycetidae</taxon>
        <taxon>Boletales</taxon>
        <taxon>Coniophorineae</taxon>
        <taxon>Serpulaceae</taxon>
        <taxon>Serpula</taxon>
    </lineage>
</organism>
<sequence length="384" mass="42995">MVFYKPRFSLLKKPHDDDTTSSQGNQFFVTHKRYSKPTAASTSRIISRFVSGALDSSPSPTQNTRPLSGSSITAGFVTLNAHNVTLQEQVYLLQENNQHLTDQLEVLVGRLMYTSRELQAQRTINHHQARELKGARAEFQRLKSGTTERNARHDAERREFNSVMLDIELARIMQRTQYVSVDDFQSLQDSDIGSHSTRDHSPQPSTPGTTPEFPPSIHPHDDLYAELGNMVVGMIHSNRKDYGSWKSKLNAVGLSSYESFTQGSKISVTDSMEDVKAVQIQCSVQQCVPPVERNDEDEHALSDHEGSSTTPADVTPAKLTVVEKQTNSNHGEDVSLESPSFSSNFFECLINEWRPENNLQLEIGQTSHSPKPVGIYEVPRTVHS</sequence>
<accession>F8NX71</accession>
<dbReference type="EMBL" id="GL945434">
    <property type="protein sequence ID" value="EGO24546.1"/>
    <property type="molecule type" value="Genomic_DNA"/>
</dbReference>
<dbReference type="GeneID" id="18819341"/>
<name>F8NX71_SERL9</name>
<dbReference type="RefSeq" id="XP_007318565.1">
    <property type="nucleotide sequence ID" value="XM_007318503.1"/>
</dbReference>
<dbReference type="AlphaFoldDB" id="F8NX71"/>
<reference evidence="2" key="1">
    <citation type="submission" date="2011-04" db="EMBL/GenBank/DDBJ databases">
        <title>Evolution of plant cell wall degrading machinery underlies the functional diversity of forest fungi.</title>
        <authorList>
            <consortium name="US DOE Joint Genome Institute (JGI-PGF)"/>
            <person name="Eastwood D.C."/>
            <person name="Floudas D."/>
            <person name="Binder M."/>
            <person name="Majcherczyk A."/>
            <person name="Schneider P."/>
            <person name="Aerts A."/>
            <person name="Asiegbu F.O."/>
            <person name="Baker S.E."/>
            <person name="Barry K."/>
            <person name="Bendiksby M."/>
            <person name="Blumentritt M."/>
            <person name="Coutinho P.M."/>
            <person name="Cullen D."/>
            <person name="Cullen D."/>
            <person name="Gathman A."/>
            <person name="Goodell B."/>
            <person name="Henrissat B."/>
            <person name="Ihrmark K."/>
            <person name="Kauserud H."/>
            <person name="Kohler A."/>
            <person name="LaButti K."/>
            <person name="Lapidus A."/>
            <person name="Lavin J.L."/>
            <person name="Lee Y.-H."/>
            <person name="Lindquist E."/>
            <person name="Lilly W."/>
            <person name="Lucas S."/>
            <person name="Morin E."/>
            <person name="Murat C."/>
            <person name="Oguiza J.A."/>
            <person name="Park J."/>
            <person name="Pisabarro A.G."/>
            <person name="Riley R."/>
            <person name="Rosling A."/>
            <person name="Salamov A."/>
            <person name="Schmidt O."/>
            <person name="Schmutz J."/>
            <person name="Skrede I."/>
            <person name="Stenlid J."/>
            <person name="Wiebenga A."/>
            <person name="Xie X."/>
            <person name="Kues U."/>
            <person name="Hibbett D.S."/>
            <person name="Hoffmeister D."/>
            <person name="Hogberg N."/>
            <person name="Martin F."/>
            <person name="Grigoriev I.V."/>
            <person name="Watkinson S.C."/>
        </authorList>
    </citation>
    <scope>NUCLEOTIDE SEQUENCE</scope>
    <source>
        <strain evidence="2">S7.9</strain>
    </source>
</reference>
<feature type="region of interest" description="Disordered" evidence="1">
    <location>
        <begin position="189"/>
        <end position="220"/>
    </location>
</feature>
<evidence type="ECO:0000256" key="1">
    <source>
        <dbReference type="SAM" id="MobiDB-lite"/>
    </source>
</evidence>
<feature type="region of interest" description="Disordered" evidence="1">
    <location>
        <begin position="292"/>
        <end position="316"/>
    </location>
</feature>
<dbReference type="KEGG" id="sla:SERLADRAFT_468032"/>